<name>A0A2R8BDC6_9RHOB</name>
<keyword evidence="2" id="KW-1185">Reference proteome</keyword>
<organism evidence="1 2">
    <name type="scientific">Ascidiaceihabitans donghaensis</name>
    <dbReference type="NCBI Taxonomy" id="1510460"/>
    <lineage>
        <taxon>Bacteria</taxon>
        <taxon>Pseudomonadati</taxon>
        <taxon>Pseudomonadota</taxon>
        <taxon>Alphaproteobacteria</taxon>
        <taxon>Rhodobacterales</taxon>
        <taxon>Paracoccaceae</taxon>
        <taxon>Ascidiaceihabitans</taxon>
    </lineage>
</organism>
<proteinExistence type="predicted"/>
<dbReference type="AlphaFoldDB" id="A0A2R8BDC6"/>
<reference evidence="1 2" key="1">
    <citation type="submission" date="2018-03" db="EMBL/GenBank/DDBJ databases">
        <authorList>
            <person name="Keele B.F."/>
        </authorList>
    </citation>
    <scope>NUCLEOTIDE SEQUENCE [LARGE SCALE GENOMIC DNA]</scope>
    <source>
        <strain evidence="1 2">CECT 8599</strain>
    </source>
</reference>
<protein>
    <recommendedName>
        <fullName evidence="3">N-acetyltransferase domain-containing protein</fullName>
    </recommendedName>
</protein>
<dbReference type="EMBL" id="OMOR01000001">
    <property type="protein sequence ID" value="SPH21021.1"/>
    <property type="molecule type" value="Genomic_DNA"/>
</dbReference>
<sequence length="238" mass="26833">MPSTSVFTMAGMCREYLSSKGYDLADYTINLDLADQIEGLPGRNPIQSILSPAKNDFNSNNSFWLIMRKGSEIVGTLGARFDNIGDNDVGKHLAQMHARHFPRDSDTNVMSNLDEDAASIKGGLVYMGDVFFAKEHRGDFAKTQCFCQYAFCLAYARWWHSADWIIALHRQTDALSGKIMQHGFTSTSFPAVQNWLSPPHGRSGQEYLSGLSKPHFLRNIRRFIENPDLLVDPIIPRR</sequence>
<evidence type="ECO:0000313" key="1">
    <source>
        <dbReference type="EMBL" id="SPH21021.1"/>
    </source>
</evidence>
<evidence type="ECO:0008006" key="3">
    <source>
        <dbReference type="Google" id="ProtNLM"/>
    </source>
</evidence>
<accession>A0A2R8BDC6</accession>
<evidence type="ECO:0000313" key="2">
    <source>
        <dbReference type="Proteomes" id="UP000244880"/>
    </source>
</evidence>
<gene>
    <name evidence="1" type="ORF">ASD8599_01762</name>
</gene>
<dbReference type="Proteomes" id="UP000244880">
    <property type="component" value="Unassembled WGS sequence"/>
</dbReference>